<proteinExistence type="predicted"/>
<keyword evidence="1 2" id="KW-0344">Guanine-nucleotide releasing factor</keyword>
<evidence type="ECO:0000256" key="2">
    <source>
        <dbReference type="PROSITE-ProRule" id="PRU00168"/>
    </source>
</evidence>
<reference evidence="4" key="2">
    <citation type="submission" date="2025-09" db="UniProtKB">
        <authorList>
            <consortium name="Ensembl"/>
        </authorList>
    </citation>
    <scope>IDENTIFICATION</scope>
</reference>
<dbReference type="Gene3D" id="1.10.840.10">
    <property type="entry name" value="Ras guanine-nucleotide exchange factors catalytic domain"/>
    <property type="match status" value="1"/>
</dbReference>
<organism evidence="4 5">
    <name type="scientific">Eptatretus burgeri</name>
    <name type="common">Inshore hagfish</name>
    <dbReference type="NCBI Taxonomy" id="7764"/>
    <lineage>
        <taxon>Eukaryota</taxon>
        <taxon>Metazoa</taxon>
        <taxon>Chordata</taxon>
        <taxon>Craniata</taxon>
        <taxon>Vertebrata</taxon>
        <taxon>Cyclostomata</taxon>
        <taxon>Myxini</taxon>
        <taxon>Myxiniformes</taxon>
        <taxon>Myxinidae</taxon>
        <taxon>Eptatretinae</taxon>
        <taxon>Eptatretus</taxon>
    </lineage>
</organism>
<dbReference type="PANTHER" id="PTHR23113">
    <property type="entry name" value="GUANINE NUCLEOTIDE EXCHANGE FACTOR"/>
    <property type="match status" value="1"/>
</dbReference>
<dbReference type="SMART" id="SM00147">
    <property type="entry name" value="RasGEF"/>
    <property type="match status" value="1"/>
</dbReference>
<dbReference type="GO" id="GO:0005085">
    <property type="term" value="F:guanyl-nucleotide exchange factor activity"/>
    <property type="evidence" value="ECO:0007669"/>
    <property type="project" value="UniProtKB-KW"/>
</dbReference>
<reference evidence="4" key="1">
    <citation type="submission" date="2025-08" db="UniProtKB">
        <authorList>
            <consortium name="Ensembl"/>
        </authorList>
    </citation>
    <scope>IDENTIFICATION</scope>
</reference>
<dbReference type="PANTHER" id="PTHR23113:SF368">
    <property type="entry name" value="CELL DIVISION CONTROL PROTEIN 25"/>
    <property type="match status" value="1"/>
</dbReference>
<dbReference type="InterPro" id="IPR036964">
    <property type="entry name" value="RASGEF_cat_dom_sf"/>
</dbReference>
<dbReference type="SUPFAM" id="SSF50729">
    <property type="entry name" value="PH domain-like"/>
    <property type="match status" value="1"/>
</dbReference>
<dbReference type="GO" id="GO:0005886">
    <property type="term" value="C:plasma membrane"/>
    <property type="evidence" value="ECO:0007669"/>
    <property type="project" value="TreeGrafter"/>
</dbReference>
<evidence type="ECO:0000256" key="1">
    <source>
        <dbReference type="ARBA" id="ARBA00022658"/>
    </source>
</evidence>
<dbReference type="InterPro" id="IPR023578">
    <property type="entry name" value="Ras_GEF_dom_sf"/>
</dbReference>
<dbReference type="Pfam" id="PF00617">
    <property type="entry name" value="RasGEF"/>
    <property type="match status" value="1"/>
</dbReference>
<dbReference type="Ensembl" id="ENSEBUT00000027609.1">
    <property type="protein sequence ID" value="ENSEBUP00000027033.1"/>
    <property type="gene ID" value="ENSEBUG00000016614.1"/>
</dbReference>
<dbReference type="PROSITE" id="PS50009">
    <property type="entry name" value="RASGEF_CAT"/>
    <property type="match status" value="1"/>
</dbReference>
<protein>
    <submittedName>
        <fullName evidence="4">Ral GEF with PH domain and SH3 binding motif 2</fullName>
    </submittedName>
</protein>
<dbReference type="InterPro" id="IPR011993">
    <property type="entry name" value="PH-like_dom_sf"/>
</dbReference>
<dbReference type="Gene3D" id="2.30.29.30">
    <property type="entry name" value="Pleckstrin-homology domain (PH domain)/Phosphotyrosine-binding domain (PTB)"/>
    <property type="match status" value="1"/>
</dbReference>
<dbReference type="GeneTree" id="ENSGT00940000154079"/>
<keyword evidence="5" id="KW-1185">Reference proteome</keyword>
<dbReference type="SUPFAM" id="SSF48366">
    <property type="entry name" value="Ras GEF"/>
    <property type="match status" value="1"/>
</dbReference>
<evidence type="ECO:0000259" key="3">
    <source>
        <dbReference type="PROSITE" id="PS50009"/>
    </source>
</evidence>
<evidence type="ECO:0000313" key="5">
    <source>
        <dbReference type="Proteomes" id="UP000694388"/>
    </source>
</evidence>
<sequence length="376" mass="42887">MHLALYVLDQTSSSVESLGGQEAMQVTKSYDAVVFDVLKVTPEHFAGQIALLDAPVFKAIQPEELASCGWNKKEKHNLAPNVVAFTRRFNQVSFWVVQEILNARTLKIRAEILSHFIKIAKKLHEINDFHASVAVLSALQSVPIFRLSRTWGLLSRKDRASYEKMDYIMSKENNYKHMRDDLASLRRTPCIPYLGIFLSDLIYIDSAYPPSDGIMESEQRSLHMNNILRTLSDFQQSCHFDHLPVLSHIQKYLRSVRYIEELQKFASLFAFASVNGHTALLCPTSQFHLLSSRRHPCKVVSVVGWMVFMPDDAEHPNVFQLTDSDRGNSYKYQADSRPLAITWCKHLDVACKSCRNLWSFSSPDLNGTLVSHLPLK</sequence>
<dbReference type="InterPro" id="IPR008937">
    <property type="entry name" value="Ras-like_GEF"/>
</dbReference>
<dbReference type="Proteomes" id="UP000694388">
    <property type="component" value="Unplaced"/>
</dbReference>
<dbReference type="OMA" id="KHIHAPA"/>
<feature type="domain" description="Ras-GEF" evidence="3">
    <location>
        <begin position="41"/>
        <end position="268"/>
    </location>
</feature>
<dbReference type="GO" id="GO:0007265">
    <property type="term" value="P:Ras protein signal transduction"/>
    <property type="evidence" value="ECO:0007669"/>
    <property type="project" value="TreeGrafter"/>
</dbReference>
<name>A0A8C4RDB8_EPTBU</name>
<dbReference type="AlphaFoldDB" id="A0A8C4RDB8"/>
<evidence type="ECO:0000313" key="4">
    <source>
        <dbReference type="Ensembl" id="ENSEBUP00000027033.1"/>
    </source>
</evidence>
<dbReference type="InterPro" id="IPR001895">
    <property type="entry name" value="RASGEF_cat_dom"/>
</dbReference>
<accession>A0A8C4RDB8</accession>